<evidence type="ECO:0000313" key="4">
    <source>
        <dbReference type="EMBL" id="POF34484.1"/>
    </source>
</evidence>
<evidence type="ECO:0000256" key="1">
    <source>
        <dbReference type="ARBA" id="ARBA00004752"/>
    </source>
</evidence>
<keyword evidence="5" id="KW-1185">Reference proteome</keyword>
<dbReference type="InterPro" id="IPR023346">
    <property type="entry name" value="Lysozyme-like_dom_sf"/>
</dbReference>
<gene>
    <name evidence="4" type="ORF">CLV41_101939</name>
</gene>
<dbReference type="InterPro" id="IPR001264">
    <property type="entry name" value="Glyco_trans_51"/>
</dbReference>
<comment type="pathway">
    <text evidence="1">Cell wall biogenesis; peptidoglycan biosynthesis.</text>
</comment>
<dbReference type="SUPFAM" id="SSF53955">
    <property type="entry name" value="Lysozyme-like"/>
    <property type="match status" value="1"/>
</dbReference>
<dbReference type="InterPro" id="IPR036950">
    <property type="entry name" value="PBP_transglycosylase"/>
</dbReference>
<dbReference type="AlphaFoldDB" id="A0A2S3V3B8"/>
<dbReference type="PANTHER" id="PTHR32282:SF33">
    <property type="entry name" value="PEPTIDOGLYCAN GLYCOSYLTRANSFERASE"/>
    <property type="match status" value="1"/>
</dbReference>
<dbReference type="GO" id="GO:0008955">
    <property type="term" value="F:peptidoglycan glycosyltransferase activity"/>
    <property type="evidence" value="ECO:0007669"/>
    <property type="project" value="TreeGrafter"/>
</dbReference>
<comment type="caution">
    <text evidence="4">The sequence shown here is derived from an EMBL/GenBank/DDBJ whole genome shotgun (WGS) entry which is preliminary data.</text>
</comment>
<dbReference type="EMBL" id="PPCN01000001">
    <property type="protein sequence ID" value="POF34484.1"/>
    <property type="molecule type" value="Genomic_DNA"/>
</dbReference>
<organism evidence="4 5">
    <name type="scientific">Roseibium marinum</name>
    <dbReference type="NCBI Taxonomy" id="281252"/>
    <lineage>
        <taxon>Bacteria</taxon>
        <taxon>Pseudomonadati</taxon>
        <taxon>Pseudomonadota</taxon>
        <taxon>Alphaproteobacteria</taxon>
        <taxon>Hyphomicrobiales</taxon>
        <taxon>Stappiaceae</taxon>
        <taxon>Roseibium</taxon>
    </lineage>
</organism>
<dbReference type="Proteomes" id="UP000236959">
    <property type="component" value="Unassembled WGS sequence"/>
</dbReference>
<dbReference type="PANTHER" id="PTHR32282">
    <property type="entry name" value="BINDING PROTEIN TRANSPEPTIDASE, PUTATIVE-RELATED"/>
    <property type="match status" value="1"/>
</dbReference>
<dbReference type="RefSeq" id="WP_103221051.1">
    <property type="nucleotide sequence ID" value="NZ_PPCN01000001.1"/>
</dbReference>
<protein>
    <submittedName>
        <fullName evidence="4">Transglycosylase</fullName>
    </submittedName>
</protein>
<evidence type="ECO:0000313" key="5">
    <source>
        <dbReference type="Proteomes" id="UP000236959"/>
    </source>
</evidence>
<keyword evidence="2" id="KW-0808">Transferase</keyword>
<dbReference type="OrthoDB" id="9766909at2"/>
<accession>A0A2S3V3B8</accession>
<sequence length="220" mass="24110">MNRLFKFLGAAFLLLVAAGLIYGVTGYLDALSDADGLALRADALMTEGRGGKDLGEDRLEKLLMVQDPAFHQHAGLDFATPGAGITTVTQSLAKRVAFRKFKPGIGKIRQTGYAIGLERKLTKDQIMALWLDTLEMGRGPDGWMKGFFVASEAVYQRPPAELTGREFLSLVAVLIAPGAYDLRHEDARLEERIARIERLVSGDCTPQGNGDVWLEGCRRE</sequence>
<evidence type="ECO:0000256" key="2">
    <source>
        <dbReference type="ARBA" id="ARBA00022679"/>
    </source>
</evidence>
<dbReference type="Gene3D" id="1.10.3810.10">
    <property type="entry name" value="Biosynthetic peptidoglycan transglycosylase-like"/>
    <property type="match status" value="1"/>
</dbReference>
<dbReference type="Pfam" id="PF00912">
    <property type="entry name" value="Transgly"/>
    <property type="match status" value="1"/>
</dbReference>
<dbReference type="InterPro" id="IPR050396">
    <property type="entry name" value="Glycosyltr_51/Transpeptidase"/>
</dbReference>
<name>A0A2S3V3B8_9HYPH</name>
<proteinExistence type="predicted"/>
<reference evidence="4 5" key="1">
    <citation type="submission" date="2018-01" db="EMBL/GenBank/DDBJ databases">
        <title>Genomic Encyclopedia of Archaeal and Bacterial Type Strains, Phase II (KMG-II): from individual species to whole genera.</title>
        <authorList>
            <person name="Goeker M."/>
        </authorList>
    </citation>
    <scope>NUCLEOTIDE SEQUENCE [LARGE SCALE GENOMIC DNA]</scope>
    <source>
        <strain evidence="4 5">DSM 17023</strain>
    </source>
</reference>
<feature type="domain" description="Glycosyl transferase family 51" evidence="3">
    <location>
        <begin position="83"/>
        <end position="196"/>
    </location>
</feature>
<evidence type="ECO:0000259" key="3">
    <source>
        <dbReference type="Pfam" id="PF00912"/>
    </source>
</evidence>